<dbReference type="AlphaFoldDB" id="A0ABD3TAU9"/>
<dbReference type="PANTHER" id="PTHR31490">
    <property type="entry name" value="GLYCOSYL HYDROLASE"/>
    <property type="match status" value="1"/>
</dbReference>
<accession>A0ABD3TAU9</accession>
<organism evidence="6 7">
    <name type="scientific">Penstemon smallii</name>
    <dbReference type="NCBI Taxonomy" id="265156"/>
    <lineage>
        <taxon>Eukaryota</taxon>
        <taxon>Viridiplantae</taxon>
        <taxon>Streptophyta</taxon>
        <taxon>Embryophyta</taxon>
        <taxon>Tracheophyta</taxon>
        <taxon>Spermatophyta</taxon>
        <taxon>Magnoliopsida</taxon>
        <taxon>eudicotyledons</taxon>
        <taxon>Gunneridae</taxon>
        <taxon>Pentapetalae</taxon>
        <taxon>asterids</taxon>
        <taxon>lamiids</taxon>
        <taxon>Lamiales</taxon>
        <taxon>Plantaginaceae</taxon>
        <taxon>Cheloneae</taxon>
        <taxon>Penstemon</taxon>
    </lineage>
</organism>
<dbReference type="Gene3D" id="3.20.20.80">
    <property type="entry name" value="Glycosidases"/>
    <property type="match status" value="1"/>
</dbReference>
<comment type="similarity">
    <text evidence="1">Belongs to the glycosyl hydrolase 10 (cellulase F) family.</text>
</comment>
<dbReference type="SMART" id="SM00633">
    <property type="entry name" value="Glyco_10"/>
    <property type="match status" value="1"/>
</dbReference>
<reference evidence="6 7" key="1">
    <citation type="submission" date="2024-12" db="EMBL/GenBank/DDBJ databases">
        <title>The unique morphological basis and parallel evolutionary history of personate flowers in Penstemon.</title>
        <authorList>
            <person name="Depatie T.H."/>
            <person name="Wessinger C.A."/>
        </authorList>
    </citation>
    <scope>NUCLEOTIDE SEQUENCE [LARGE SCALE GENOMIC DNA]</scope>
    <source>
        <strain evidence="6">WTNN_2</strain>
        <tissue evidence="6">Leaf</tissue>
    </source>
</reference>
<evidence type="ECO:0000313" key="6">
    <source>
        <dbReference type="EMBL" id="KAL3834080.1"/>
    </source>
</evidence>
<protein>
    <recommendedName>
        <fullName evidence="5">GH10 domain-containing protein</fullName>
    </recommendedName>
</protein>
<evidence type="ECO:0000256" key="2">
    <source>
        <dbReference type="ARBA" id="ARBA00022801"/>
    </source>
</evidence>
<dbReference type="EMBL" id="JBJXBP010000004">
    <property type="protein sequence ID" value="KAL3834080.1"/>
    <property type="molecule type" value="Genomic_DNA"/>
</dbReference>
<evidence type="ECO:0000256" key="4">
    <source>
        <dbReference type="ARBA" id="ARBA00023326"/>
    </source>
</evidence>
<keyword evidence="3" id="KW-0119">Carbohydrate metabolism</keyword>
<dbReference type="Pfam" id="PF00331">
    <property type="entry name" value="Glyco_hydro_10"/>
    <property type="match status" value="1"/>
</dbReference>
<dbReference type="GO" id="GO:0031176">
    <property type="term" value="F:endo-1,4-beta-xylanase activity"/>
    <property type="evidence" value="ECO:0007669"/>
    <property type="project" value="UniProtKB-ARBA"/>
</dbReference>
<dbReference type="SUPFAM" id="SSF51445">
    <property type="entry name" value="(Trans)glycosidases"/>
    <property type="match status" value="1"/>
</dbReference>
<dbReference type="Proteomes" id="UP001634393">
    <property type="component" value="Unassembled WGS sequence"/>
</dbReference>
<evidence type="ECO:0000259" key="5">
    <source>
        <dbReference type="PROSITE" id="PS51760"/>
    </source>
</evidence>
<keyword evidence="4" id="KW-0624">Polysaccharide degradation</keyword>
<name>A0ABD3TAU9_9LAMI</name>
<sequence length="517" mass="58932">MYSQKYCLATPIEAQYGGGIVVNSDLNQGLNGWTQIGNEKLELGQSKDGNNFIVVSKFGNTTWVQVSQGNAYVEAVFKTNTNTIVTAGWVAAKEGCWSMLKGGVVVTSTGPAQLYFKADNSSTSDIWVDNISLQPFTKEEWKSHQDQSIEKVRKGKVKFQAVDEHGRPISNATVSIKQTRPDFPFGCAMSSFILENTSYKNWFTTRFKYYTVKEGFENYDFPDRMLDFCKTLGLSVRGHTIHWGNRACQPNWLLNETESKRFQDHVNARTNSVVKRYAGQLIHWDVVNENLHNDFFETILGENASTVQFQKVLKIDPKPVLFLNEYFTIEKSEDKLASPWKYLQKIWKTREQGYNGPLGIGLQGHFSCQMNLPYIRSSLDVLESAKLPIWVTELDVSNSSGWSLQPIYLEHIMRELHSHRAVQGMMIWSAWWPNGKCYKMCLTDDNFNNLPTGDVIDKIMAEWIHEGLQGSTNGDGYFETLLFHGEYEANINNVTTHKFKVSEKQDSTPVLLFTRST</sequence>
<feature type="domain" description="GH10" evidence="5">
    <location>
        <begin position="170"/>
        <end position="459"/>
    </location>
</feature>
<dbReference type="Gene3D" id="2.60.120.260">
    <property type="entry name" value="Galactose-binding domain-like"/>
    <property type="match status" value="1"/>
</dbReference>
<keyword evidence="7" id="KW-1185">Reference proteome</keyword>
<keyword evidence="2" id="KW-0378">Hydrolase</keyword>
<evidence type="ECO:0000256" key="1">
    <source>
        <dbReference type="ARBA" id="ARBA00007495"/>
    </source>
</evidence>
<dbReference type="PROSITE" id="PS51760">
    <property type="entry name" value="GH10_2"/>
    <property type="match status" value="1"/>
</dbReference>
<dbReference type="InterPro" id="IPR017853">
    <property type="entry name" value="GH"/>
</dbReference>
<evidence type="ECO:0000256" key="3">
    <source>
        <dbReference type="ARBA" id="ARBA00023277"/>
    </source>
</evidence>
<dbReference type="PANTHER" id="PTHR31490:SF2">
    <property type="entry name" value="GLYCOSYL HYDROLASE FAMILY 10 PROTEIN"/>
    <property type="match status" value="1"/>
</dbReference>
<gene>
    <name evidence="6" type="ORF">ACJIZ3_008816</name>
</gene>
<evidence type="ECO:0000313" key="7">
    <source>
        <dbReference type="Proteomes" id="UP001634393"/>
    </source>
</evidence>
<dbReference type="SUPFAM" id="SSF49785">
    <property type="entry name" value="Galactose-binding domain-like"/>
    <property type="match status" value="1"/>
</dbReference>
<dbReference type="InterPro" id="IPR044846">
    <property type="entry name" value="GH10"/>
</dbReference>
<proteinExistence type="inferred from homology"/>
<dbReference type="GO" id="GO:0000272">
    <property type="term" value="P:polysaccharide catabolic process"/>
    <property type="evidence" value="ECO:0007669"/>
    <property type="project" value="UniProtKB-KW"/>
</dbReference>
<dbReference type="InterPro" id="IPR008979">
    <property type="entry name" value="Galactose-bd-like_sf"/>
</dbReference>
<comment type="caution">
    <text evidence="6">The sequence shown here is derived from an EMBL/GenBank/DDBJ whole genome shotgun (WGS) entry which is preliminary data.</text>
</comment>
<dbReference type="InterPro" id="IPR001000">
    <property type="entry name" value="GH10_dom"/>
</dbReference>